<dbReference type="AlphaFoldDB" id="A0A8J7FGJ0"/>
<dbReference type="Pfam" id="PF14870">
    <property type="entry name" value="PSII_BNR"/>
    <property type="match status" value="1"/>
</dbReference>
<comment type="caution">
    <text evidence="4">The sequence shown here is derived from an EMBL/GenBank/DDBJ whole genome shotgun (WGS) entry which is preliminary data.</text>
</comment>
<name>A0A8J7FGJ0_9GAMM</name>
<feature type="domain" description="Photosynthesis system II assembly factor Ycf48/Hcf136-like" evidence="3">
    <location>
        <begin position="120"/>
        <end position="206"/>
    </location>
</feature>
<organism evidence="4 5">
    <name type="scientific">Pontibacterium sinense</name>
    <dbReference type="NCBI Taxonomy" id="2781979"/>
    <lineage>
        <taxon>Bacteria</taxon>
        <taxon>Pseudomonadati</taxon>
        <taxon>Pseudomonadota</taxon>
        <taxon>Gammaproteobacteria</taxon>
        <taxon>Oceanospirillales</taxon>
        <taxon>Oceanospirillaceae</taxon>
        <taxon>Pontibacterium</taxon>
    </lineage>
</organism>
<keyword evidence="2" id="KW-0604">Photosystem II</keyword>
<dbReference type="PANTHER" id="PTHR47199:SF2">
    <property type="entry name" value="PHOTOSYSTEM II STABILITY_ASSEMBLY FACTOR HCF136, CHLOROPLASTIC"/>
    <property type="match status" value="1"/>
</dbReference>
<gene>
    <name evidence="4" type="ORF">IOQ59_20880</name>
</gene>
<dbReference type="PROSITE" id="PS51257">
    <property type="entry name" value="PROKAR_LIPOPROTEIN"/>
    <property type="match status" value="1"/>
</dbReference>
<dbReference type="EMBL" id="JADEYS010000035">
    <property type="protein sequence ID" value="MBE9399727.1"/>
    <property type="molecule type" value="Genomic_DNA"/>
</dbReference>
<evidence type="ECO:0000313" key="5">
    <source>
        <dbReference type="Proteomes" id="UP000640333"/>
    </source>
</evidence>
<dbReference type="GO" id="GO:0009523">
    <property type="term" value="C:photosystem II"/>
    <property type="evidence" value="ECO:0007669"/>
    <property type="project" value="UniProtKB-KW"/>
</dbReference>
<dbReference type="SUPFAM" id="SSF110296">
    <property type="entry name" value="Oligoxyloglucan reducing end-specific cellobiohydrolase"/>
    <property type="match status" value="1"/>
</dbReference>
<evidence type="ECO:0000256" key="2">
    <source>
        <dbReference type="ARBA" id="ARBA00023276"/>
    </source>
</evidence>
<dbReference type="GO" id="GO:0016787">
    <property type="term" value="F:hydrolase activity"/>
    <property type="evidence" value="ECO:0007669"/>
    <property type="project" value="UniProtKB-KW"/>
</dbReference>
<evidence type="ECO:0000259" key="3">
    <source>
        <dbReference type="Pfam" id="PF14870"/>
    </source>
</evidence>
<keyword evidence="1" id="KW-0602">Photosynthesis</keyword>
<keyword evidence="5" id="KW-1185">Reference proteome</keyword>
<evidence type="ECO:0000313" key="4">
    <source>
        <dbReference type="EMBL" id="MBE9399727.1"/>
    </source>
</evidence>
<protein>
    <submittedName>
        <fullName evidence="4">Glycosyl hydrolase</fullName>
    </submittedName>
</protein>
<dbReference type="InterPro" id="IPR015943">
    <property type="entry name" value="WD40/YVTN_repeat-like_dom_sf"/>
</dbReference>
<keyword evidence="4" id="KW-0378">Hydrolase</keyword>
<dbReference type="InterPro" id="IPR028203">
    <property type="entry name" value="PSII_CF48-like_dom"/>
</dbReference>
<evidence type="ECO:0000256" key="1">
    <source>
        <dbReference type="ARBA" id="ARBA00022531"/>
    </source>
</evidence>
<dbReference type="GO" id="GO:0015979">
    <property type="term" value="P:photosynthesis"/>
    <property type="evidence" value="ECO:0007669"/>
    <property type="project" value="UniProtKB-KW"/>
</dbReference>
<accession>A0A8J7FGJ0</accession>
<proteinExistence type="predicted"/>
<dbReference type="RefSeq" id="WP_193955421.1">
    <property type="nucleotide sequence ID" value="NZ_JADEYS010000035.1"/>
</dbReference>
<reference evidence="4" key="1">
    <citation type="submission" date="2020-10" db="EMBL/GenBank/DDBJ databases">
        <title>Bacterium isolated from coastal waters sediment.</title>
        <authorList>
            <person name="Chen R.-J."/>
            <person name="Lu D.-C."/>
            <person name="Zhu K.-L."/>
            <person name="Du Z.-J."/>
        </authorList>
    </citation>
    <scope>NUCLEOTIDE SEQUENCE</scope>
    <source>
        <strain evidence="4">N1Y112</strain>
    </source>
</reference>
<dbReference type="PANTHER" id="PTHR47199">
    <property type="entry name" value="PHOTOSYSTEM II STABILITY/ASSEMBLY FACTOR HCF136, CHLOROPLASTIC"/>
    <property type="match status" value="1"/>
</dbReference>
<dbReference type="Proteomes" id="UP000640333">
    <property type="component" value="Unassembled WGS sequence"/>
</dbReference>
<sequence length="332" mass="35868">MASIKTNKLIALSVKPGLLISALSLSLAGCEAPLNLEKVEQELSKSIRRTDQFQSMASNDQVMVVVGNNGLVLTSPINEQQWQRQTLNNKPALVDVTQCPDQSFVALSLDKTLWRSSDNGSSWHSSPIDTQEDVLALTCAPDNSIWVVGSFSTILNSSDQGTSWNTFSLNEDALLTGIQFVDNNTVIATGEFGVVAKSENGGQDWNPPEYIPNDFYTQGAVFTSTTTGWVGGLSGQILHTTDGGMSWQQQTTPTESPIYGFQQADSQLFAFGDHNTVLTLNGDQWQRVETHGKPVYLRAATQLSNNELLIAGGSGSLFTLDISSGATQLSQK</sequence>
<dbReference type="Gene3D" id="2.130.10.10">
    <property type="entry name" value="YVTN repeat-like/Quinoprotein amine dehydrogenase"/>
    <property type="match status" value="2"/>
</dbReference>